<evidence type="ECO:0000313" key="3">
    <source>
        <dbReference type="Proteomes" id="UP000799538"/>
    </source>
</evidence>
<proteinExistence type="predicted"/>
<feature type="region of interest" description="Disordered" evidence="1">
    <location>
        <begin position="59"/>
        <end position="122"/>
    </location>
</feature>
<dbReference type="Proteomes" id="UP000799538">
    <property type="component" value="Unassembled WGS sequence"/>
</dbReference>
<accession>A0A6A6G0B4</accession>
<gene>
    <name evidence="2" type="ORF">BDZ85DRAFT_306925</name>
</gene>
<evidence type="ECO:0000256" key="1">
    <source>
        <dbReference type="SAM" id="MobiDB-lite"/>
    </source>
</evidence>
<dbReference type="OrthoDB" id="5403747at2759"/>
<keyword evidence="3" id="KW-1185">Reference proteome</keyword>
<organism evidence="2 3">
    <name type="scientific">Elsinoe ampelina</name>
    <dbReference type="NCBI Taxonomy" id="302913"/>
    <lineage>
        <taxon>Eukaryota</taxon>
        <taxon>Fungi</taxon>
        <taxon>Dikarya</taxon>
        <taxon>Ascomycota</taxon>
        <taxon>Pezizomycotina</taxon>
        <taxon>Dothideomycetes</taxon>
        <taxon>Dothideomycetidae</taxon>
        <taxon>Myriangiales</taxon>
        <taxon>Elsinoaceae</taxon>
        <taxon>Elsinoe</taxon>
    </lineage>
</organism>
<name>A0A6A6G0B4_9PEZI</name>
<evidence type="ECO:0000313" key="2">
    <source>
        <dbReference type="EMBL" id="KAF2218938.1"/>
    </source>
</evidence>
<dbReference type="EMBL" id="ML992524">
    <property type="protein sequence ID" value="KAF2218938.1"/>
    <property type="molecule type" value="Genomic_DNA"/>
</dbReference>
<sequence length="202" mass="21608">MSALVLSPRELEIVSFAMLSNKSQVDIDWVKFKDLAGLTESSAKTIWYKLHKKIRESGGIAPAKAKGGQKRGRKPANSDLKTTNTAADNKRAIQDEEAINPAKPKRARKNNIADTPEPKAALDQVKDESVFTADDVATSIDTDIHEVGAAEYQSEHGAAATGGDTVSLQSLYRNPPDYEYLGFGGYDASSPAAHDSMGGSVG</sequence>
<dbReference type="AlphaFoldDB" id="A0A6A6G0B4"/>
<protein>
    <submittedName>
        <fullName evidence="2">Uncharacterized protein</fullName>
    </submittedName>
</protein>
<reference evidence="3" key="1">
    <citation type="journal article" date="2020" name="Stud. Mycol.">
        <title>101 Dothideomycetes genomes: A test case for predicting lifestyles and emergence of pathogens.</title>
        <authorList>
            <person name="Haridas S."/>
            <person name="Albert R."/>
            <person name="Binder M."/>
            <person name="Bloem J."/>
            <person name="LaButti K."/>
            <person name="Salamov A."/>
            <person name="Andreopoulos B."/>
            <person name="Baker S."/>
            <person name="Barry K."/>
            <person name="Bills G."/>
            <person name="Bluhm B."/>
            <person name="Cannon C."/>
            <person name="Castanera R."/>
            <person name="Culley D."/>
            <person name="Daum C."/>
            <person name="Ezra D."/>
            <person name="Gonzalez J."/>
            <person name="Henrissat B."/>
            <person name="Kuo A."/>
            <person name="Liang C."/>
            <person name="Lipzen A."/>
            <person name="Lutzoni F."/>
            <person name="Magnuson J."/>
            <person name="Mondo S."/>
            <person name="Nolan M."/>
            <person name="Ohm R."/>
            <person name="Pangilinan J."/>
            <person name="Park H.-J."/>
            <person name="Ramirez L."/>
            <person name="Alfaro M."/>
            <person name="Sun H."/>
            <person name="Tritt A."/>
            <person name="Yoshinaga Y."/>
            <person name="Zwiers L.-H."/>
            <person name="Turgeon B."/>
            <person name="Goodwin S."/>
            <person name="Spatafora J."/>
            <person name="Crous P."/>
            <person name="Grigoriev I."/>
        </authorList>
    </citation>
    <scope>NUCLEOTIDE SEQUENCE [LARGE SCALE GENOMIC DNA]</scope>
    <source>
        <strain evidence="3">CECT 20119</strain>
    </source>
</reference>